<dbReference type="InterPro" id="IPR027486">
    <property type="entry name" value="Ribosomal_uS10_dom"/>
</dbReference>
<dbReference type="GO" id="GO:0006412">
    <property type="term" value="P:translation"/>
    <property type="evidence" value="ECO:0007669"/>
    <property type="project" value="UniProtKB-UniRule"/>
</dbReference>
<dbReference type="EMBL" id="MZGJ01000014">
    <property type="protein sequence ID" value="OQX50904.1"/>
    <property type="molecule type" value="Genomic_DNA"/>
</dbReference>
<protein>
    <recommendedName>
        <fullName evidence="4">Small ribosomal subunit protein uS10</fullName>
    </recommendedName>
</protein>
<dbReference type="NCBIfam" id="NF001861">
    <property type="entry name" value="PRK00596.1"/>
    <property type="match status" value="1"/>
</dbReference>
<dbReference type="GO" id="GO:0003735">
    <property type="term" value="F:structural constituent of ribosome"/>
    <property type="evidence" value="ECO:0007669"/>
    <property type="project" value="InterPro"/>
</dbReference>
<dbReference type="SUPFAM" id="SSF54999">
    <property type="entry name" value="Ribosomal protein S10"/>
    <property type="match status" value="1"/>
</dbReference>
<evidence type="ECO:0000256" key="4">
    <source>
        <dbReference type="HAMAP-Rule" id="MF_00508"/>
    </source>
</evidence>
<proteinExistence type="inferred from homology"/>
<feature type="domain" description="Small ribosomal subunit protein uS10" evidence="5">
    <location>
        <begin position="7"/>
        <end position="101"/>
    </location>
</feature>
<evidence type="ECO:0000259" key="5">
    <source>
        <dbReference type="SMART" id="SM01403"/>
    </source>
</evidence>
<dbReference type="PROSITE" id="PS00361">
    <property type="entry name" value="RIBOSOMAL_S10"/>
    <property type="match status" value="1"/>
</dbReference>
<comment type="similarity">
    <text evidence="1 4">Belongs to the universal ribosomal protein uS10 family.</text>
</comment>
<dbReference type="GO" id="GO:0005840">
    <property type="term" value="C:ribosome"/>
    <property type="evidence" value="ECO:0007669"/>
    <property type="project" value="UniProtKB-KW"/>
</dbReference>
<evidence type="ECO:0000313" key="6">
    <source>
        <dbReference type="EMBL" id="OQX50904.1"/>
    </source>
</evidence>
<dbReference type="InterPro" id="IPR001848">
    <property type="entry name" value="Ribosomal_uS10"/>
</dbReference>
<evidence type="ECO:0000256" key="2">
    <source>
        <dbReference type="ARBA" id="ARBA00022980"/>
    </source>
</evidence>
<accession>A0A1W9NXU5</accession>
<dbReference type="GO" id="GO:0000049">
    <property type="term" value="F:tRNA binding"/>
    <property type="evidence" value="ECO:0007669"/>
    <property type="project" value="UniProtKB-UniRule"/>
</dbReference>
<keyword evidence="3 4" id="KW-0687">Ribonucleoprotein</keyword>
<dbReference type="PANTHER" id="PTHR11700">
    <property type="entry name" value="30S RIBOSOMAL PROTEIN S10 FAMILY MEMBER"/>
    <property type="match status" value="1"/>
</dbReference>
<dbReference type="HAMAP" id="MF_00508">
    <property type="entry name" value="Ribosomal_uS10"/>
    <property type="match status" value="1"/>
</dbReference>
<dbReference type="AlphaFoldDB" id="A0A1W9NXU5"/>
<dbReference type="Pfam" id="PF00338">
    <property type="entry name" value="Ribosomal_S10"/>
    <property type="match status" value="1"/>
</dbReference>
<dbReference type="Proteomes" id="UP000192520">
    <property type="component" value="Unassembled WGS sequence"/>
</dbReference>
<evidence type="ECO:0000256" key="3">
    <source>
        <dbReference type="ARBA" id="ARBA00023274"/>
    </source>
</evidence>
<comment type="subunit">
    <text evidence="4">Part of the 30S ribosomal subunit.</text>
</comment>
<dbReference type="InterPro" id="IPR036838">
    <property type="entry name" value="Ribosomal_uS10_dom_sf"/>
</dbReference>
<sequence length="102" mass="11255">MSESRIRVHLRSFDHKILDQTALEIVQTAIGTGAKVAGPVPLPTRIEKFTVLRGPHIDKRSQETFERRTHRRLIDILEPAPSTLGALSNLNLPAGVGIEIKG</sequence>
<dbReference type="NCBIfam" id="TIGR01049">
    <property type="entry name" value="rpsJ_bact"/>
    <property type="match status" value="1"/>
</dbReference>
<dbReference type="STRING" id="1968527.B5M47_02660"/>
<evidence type="ECO:0000313" key="7">
    <source>
        <dbReference type="Proteomes" id="UP000192520"/>
    </source>
</evidence>
<dbReference type="GO" id="GO:1990904">
    <property type="term" value="C:ribonucleoprotein complex"/>
    <property type="evidence" value="ECO:0007669"/>
    <property type="project" value="UniProtKB-KW"/>
</dbReference>
<evidence type="ECO:0000256" key="1">
    <source>
        <dbReference type="ARBA" id="ARBA00007102"/>
    </source>
</evidence>
<comment type="caution">
    <text evidence="6">The sequence shown here is derived from an EMBL/GenBank/DDBJ whole genome shotgun (WGS) entry which is preliminary data.</text>
</comment>
<dbReference type="PRINTS" id="PR00971">
    <property type="entry name" value="RIBOSOMALS10"/>
</dbReference>
<dbReference type="FunFam" id="3.30.70.600:FF:000003">
    <property type="entry name" value="30S ribosomal protein S10"/>
    <property type="match status" value="1"/>
</dbReference>
<dbReference type="SMART" id="SM01403">
    <property type="entry name" value="Ribosomal_S10"/>
    <property type="match status" value="1"/>
</dbReference>
<organism evidence="6 7">
    <name type="scientific">candidate division CPR3 bacterium 4484_211</name>
    <dbReference type="NCBI Taxonomy" id="1968527"/>
    <lineage>
        <taxon>Bacteria</taxon>
        <taxon>Bacteria division CPR3</taxon>
    </lineage>
</organism>
<gene>
    <name evidence="4" type="primary">rpsJ</name>
    <name evidence="6" type="ORF">B5M47_02660</name>
</gene>
<dbReference type="Gene3D" id="3.30.70.600">
    <property type="entry name" value="Ribosomal protein S10 domain"/>
    <property type="match status" value="1"/>
</dbReference>
<dbReference type="InterPro" id="IPR018268">
    <property type="entry name" value="Ribosomal_uS10_CS"/>
</dbReference>
<name>A0A1W9NXU5_UNCC3</name>
<keyword evidence="2 4" id="KW-0689">Ribosomal protein</keyword>
<reference evidence="7" key="1">
    <citation type="submission" date="2017-03" db="EMBL/GenBank/DDBJ databases">
        <title>Novel pathways for hydrocarbon cycling and metabolic interdependencies in hydrothermal sediment communities.</title>
        <authorList>
            <person name="Dombrowski N."/>
            <person name="Seitz K."/>
            <person name="Teske A."/>
            <person name="Baker B."/>
        </authorList>
    </citation>
    <scope>NUCLEOTIDE SEQUENCE [LARGE SCALE GENOMIC DNA]</scope>
</reference>
<comment type="function">
    <text evidence="4">Involved in the binding of tRNA to the ribosomes.</text>
</comment>